<protein>
    <recommendedName>
        <fullName evidence="4">NADH dehydrogenase [ubiquinone] 1 alpha subcomplex subunit 12</fullName>
    </recommendedName>
</protein>
<comment type="caution">
    <text evidence="2">The sequence shown here is derived from an EMBL/GenBank/DDBJ whole genome shotgun (WGS) entry which is preliminary data.</text>
</comment>
<proteinExistence type="predicted"/>
<feature type="compositionally biased region" description="Polar residues" evidence="1">
    <location>
        <begin position="1"/>
        <end position="15"/>
    </location>
</feature>
<reference evidence="2 3" key="1">
    <citation type="submission" date="2020-06" db="EMBL/GenBank/DDBJ databases">
        <title>Transcriptomic and genomic resources for Thalictrum thalictroides and T. hernandezii: Facilitating candidate gene discovery in an emerging model plant lineage.</title>
        <authorList>
            <person name="Arias T."/>
            <person name="Riano-Pachon D.M."/>
            <person name="Di Stilio V.S."/>
        </authorList>
    </citation>
    <scope>NUCLEOTIDE SEQUENCE [LARGE SCALE GENOMIC DNA]</scope>
    <source>
        <strain evidence="3">cv. WT478/WT964</strain>
        <tissue evidence="2">Leaves</tissue>
    </source>
</reference>
<evidence type="ECO:0000313" key="3">
    <source>
        <dbReference type="Proteomes" id="UP000554482"/>
    </source>
</evidence>
<evidence type="ECO:0008006" key="4">
    <source>
        <dbReference type="Google" id="ProtNLM"/>
    </source>
</evidence>
<gene>
    <name evidence="2" type="ORF">FRX31_008183</name>
</gene>
<keyword evidence="3" id="KW-1185">Reference proteome</keyword>
<evidence type="ECO:0000256" key="1">
    <source>
        <dbReference type="SAM" id="MobiDB-lite"/>
    </source>
</evidence>
<dbReference type="Proteomes" id="UP000554482">
    <property type="component" value="Unassembled WGS sequence"/>
</dbReference>
<feature type="compositionally biased region" description="Basic and acidic residues" evidence="1">
    <location>
        <begin position="37"/>
        <end position="71"/>
    </location>
</feature>
<organism evidence="2 3">
    <name type="scientific">Thalictrum thalictroides</name>
    <name type="common">Rue-anemone</name>
    <name type="synonym">Anemone thalictroides</name>
    <dbReference type="NCBI Taxonomy" id="46969"/>
    <lineage>
        <taxon>Eukaryota</taxon>
        <taxon>Viridiplantae</taxon>
        <taxon>Streptophyta</taxon>
        <taxon>Embryophyta</taxon>
        <taxon>Tracheophyta</taxon>
        <taxon>Spermatophyta</taxon>
        <taxon>Magnoliopsida</taxon>
        <taxon>Ranunculales</taxon>
        <taxon>Ranunculaceae</taxon>
        <taxon>Thalictroideae</taxon>
        <taxon>Thalictrum</taxon>
    </lineage>
</organism>
<sequence length="94" mass="10221">MKAKQGSTRQRTSTGTVGGPDLKSFIRQYPPASIIGDGHEQEAGTIEDHTDRYRMSKETAENKSTSDKTKQQPESLEPTGSGASFKPGTWQPPV</sequence>
<dbReference type="EMBL" id="JABWDY010008427">
    <property type="protein sequence ID" value="KAF5202229.1"/>
    <property type="molecule type" value="Genomic_DNA"/>
</dbReference>
<evidence type="ECO:0000313" key="2">
    <source>
        <dbReference type="EMBL" id="KAF5202229.1"/>
    </source>
</evidence>
<name>A0A7J6WXQ2_THATH</name>
<dbReference type="AlphaFoldDB" id="A0A7J6WXQ2"/>
<feature type="region of interest" description="Disordered" evidence="1">
    <location>
        <begin position="1"/>
        <end position="94"/>
    </location>
</feature>
<dbReference type="OrthoDB" id="274641at2759"/>
<accession>A0A7J6WXQ2</accession>